<evidence type="ECO:0000313" key="1">
    <source>
        <dbReference type="EMBL" id="VFK36683.1"/>
    </source>
</evidence>
<protein>
    <submittedName>
        <fullName evidence="1">Uncharacterized protein</fullName>
    </submittedName>
</protein>
<proteinExistence type="predicted"/>
<gene>
    <name evidence="2" type="ORF">BECKSD772E_GA0070983_100520</name>
    <name evidence="1" type="ORF">BECKSD772F_GA0070984_100420</name>
</gene>
<dbReference type="AlphaFoldDB" id="A0A450Y575"/>
<name>A0A450Y575_9GAMM</name>
<evidence type="ECO:0000313" key="2">
    <source>
        <dbReference type="EMBL" id="VFK40211.1"/>
    </source>
</evidence>
<reference evidence="1" key="1">
    <citation type="submission" date="2019-02" db="EMBL/GenBank/DDBJ databases">
        <authorList>
            <person name="Gruber-Vodicka R. H."/>
            <person name="Seah K. B. B."/>
        </authorList>
    </citation>
    <scope>NUCLEOTIDE SEQUENCE</scope>
    <source>
        <strain evidence="2">BECK_S1320</strain>
        <strain evidence="1">BECK_S1321</strain>
    </source>
</reference>
<dbReference type="EMBL" id="CAADFR010000004">
    <property type="protein sequence ID" value="VFK36683.1"/>
    <property type="molecule type" value="Genomic_DNA"/>
</dbReference>
<dbReference type="EMBL" id="CAADFU010000005">
    <property type="protein sequence ID" value="VFK40211.1"/>
    <property type="molecule type" value="Genomic_DNA"/>
</dbReference>
<sequence length="50" mass="5701">MIVNFYSGRVCQTQKNKAKRLKMSALCARTERGWVLAHALVPQELCFSDT</sequence>
<organism evidence="1">
    <name type="scientific">Candidatus Kentrum sp. SD</name>
    <dbReference type="NCBI Taxonomy" id="2126332"/>
    <lineage>
        <taxon>Bacteria</taxon>
        <taxon>Pseudomonadati</taxon>
        <taxon>Pseudomonadota</taxon>
        <taxon>Gammaproteobacteria</taxon>
        <taxon>Candidatus Kentrum</taxon>
    </lineage>
</organism>
<accession>A0A450Y575</accession>